<dbReference type="GO" id="GO:0016616">
    <property type="term" value="F:oxidoreductase activity, acting on the CH-OH group of donors, NAD or NADP as acceptor"/>
    <property type="evidence" value="ECO:0007669"/>
    <property type="project" value="TreeGrafter"/>
</dbReference>
<evidence type="ECO:0000313" key="2">
    <source>
        <dbReference type="EMBL" id="MBJ3776306.1"/>
    </source>
</evidence>
<organism evidence="2 3">
    <name type="scientific">Acuticoccus mangrovi</name>
    <dbReference type="NCBI Taxonomy" id="2796142"/>
    <lineage>
        <taxon>Bacteria</taxon>
        <taxon>Pseudomonadati</taxon>
        <taxon>Pseudomonadota</taxon>
        <taxon>Alphaproteobacteria</taxon>
        <taxon>Hyphomicrobiales</taxon>
        <taxon>Amorphaceae</taxon>
        <taxon>Acuticoccus</taxon>
    </lineage>
</organism>
<accession>A0A934MHP5</accession>
<dbReference type="Proteomes" id="UP000609531">
    <property type="component" value="Unassembled WGS sequence"/>
</dbReference>
<dbReference type="AlphaFoldDB" id="A0A934MHP5"/>
<evidence type="ECO:0000313" key="3">
    <source>
        <dbReference type="Proteomes" id="UP000609531"/>
    </source>
</evidence>
<dbReference type="FunFam" id="3.40.50.720:FF:000084">
    <property type="entry name" value="Short-chain dehydrogenase reductase"/>
    <property type="match status" value="1"/>
</dbReference>
<dbReference type="PRINTS" id="PR00081">
    <property type="entry name" value="GDHRDH"/>
</dbReference>
<dbReference type="PRINTS" id="PR00080">
    <property type="entry name" value="SDRFAMILY"/>
</dbReference>
<dbReference type="Pfam" id="PF13561">
    <property type="entry name" value="adh_short_C2"/>
    <property type="match status" value="1"/>
</dbReference>
<proteinExistence type="inferred from homology"/>
<comment type="caution">
    <text evidence="2">The sequence shown here is derived from an EMBL/GenBank/DDBJ whole genome shotgun (WGS) entry which is preliminary data.</text>
</comment>
<sequence>MSMVVEEAELPERAGKPLVDMVGVRLLVIGAGSGIGQAAVALAVAAGADVAGTMLPSVGESGDDVPCDIVLPCDVTSQEEVTEAVESAEIALGGLDAVIVSAGVFEHRGLGETDDADFERILGINLGGAFHAAKAVERIFRRDGTGSLVLFSSQIGLVGHRRATAYAASKAAVNGLTKTLAVEFATFGARVNAVAPGPIETPMTAIARADPERHAGLVAQVPLGRLGAPDEVARAALFLATPAAAFITGHVLVVDGGVTAV</sequence>
<dbReference type="InterPro" id="IPR036291">
    <property type="entry name" value="NAD(P)-bd_dom_sf"/>
</dbReference>
<dbReference type="InterPro" id="IPR020904">
    <property type="entry name" value="Sc_DH/Rdtase_CS"/>
</dbReference>
<dbReference type="PANTHER" id="PTHR42760">
    <property type="entry name" value="SHORT-CHAIN DEHYDROGENASES/REDUCTASES FAMILY MEMBER"/>
    <property type="match status" value="1"/>
</dbReference>
<gene>
    <name evidence="2" type="ORF">JCR33_11435</name>
</gene>
<dbReference type="Gene3D" id="3.40.50.720">
    <property type="entry name" value="NAD(P)-binding Rossmann-like Domain"/>
    <property type="match status" value="1"/>
</dbReference>
<keyword evidence="3" id="KW-1185">Reference proteome</keyword>
<dbReference type="SUPFAM" id="SSF51735">
    <property type="entry name" value="NAD(P)-binding Rossmann-fold domains"/>
    <property type="match status" value="1"/>
</dbReference>
<dbReference type="RefSeq" id="WP_198882174.1">
    <property type="nucleotide sequence ID" value="NZ_JAEKJA010000007.1"/>
</dbReference>
<dbReference type="InterPro" id="IPR002347">
    <property type="entry name" value="SDR_fam"/>
</dbReference>
<evidence type="ECO:0000256" key="1">
    <source>
        <dbReference type="ARBA" id="ARBA00006484"/>
    </source>
</evidence>
<dbReference type="PANTHER" id="PTHR42760:SF132">
    <property type="entry name" value="SHORT-CHAIN DEHYDROGENASE_REDUCTASE FAMILY PROTEIN"/>
    <property type="match status" value="1"/>
</dbReference>
<reference evidence="2" key="1">
    <citation type="submission" date="2020-12" db="EMBL/GenBank/DDBJ databases">
        <title>Bacterial taxonomy.</title>
        <authorList>
            <person name="Pan X."/>
        </authorList>
    </citation>
    <scope>NUCLEOTIDE SEQUENCE</scope>
    <source>
        <strain evidence="2">B2012</strain>
    </source>
</reference>
<name>A0A934MHP5_9HYPH</name>
<protein>
    <submittedName>
        <fullName evidence="2">SDR family oxidoreductase</fullName>
    </submittedName>
</protein>
<dbReference type="EMBL" id="JAEKJA010000007">
    <property type="protein sequence ID" value="MBJ3776306.1"/>
    <property type="molecule type" value="Genomic_DNA"/>
</dbReference>
<comment type="similarity">
    <text evidence="1">Belongs to the short-chain dehydrogenases/reductases (SDR) family.</text>
</comment>
<dbReference type="PROSITE" id="PS00061">
    <property type="entry name" value="ADH_SHORT"/>
    <property type="match status" value="1"/>
</dbReference>